<feature type="domain" description="DOMON" evidence="2">
    <location>
        <begin position="18"/>
        <end position="135"/>
    </location>
</feature>
<organism evidence="3 4">
    <name type="scientific">Rhizoclosmatium globosum</name>
    <dbReference type="NCBI Taxonomy" id="329046"/>
    <lineage>
        <taxon>Eukaryota</taxon>
        <taxon>Fungi</taxon>
        <taxon>Fungi incertae sedis</taxon>
        <taxon>Chytridiomycota</taxon>
        <taxon>Chytridiomycota incertae sedis</taxon>
        <taxon>Chytridiomycetes</taxon>
        <taxon>Chytridiales</taxon>
        <taxon>Chytriomycetaceae</taxon>
        <taxon>Rhizoclosmatium</taxon>
    </lineage>
</organism>
<comment type="caution">
    <text evidence="3">The sequence shown here is derived from an EMBL/GenBank/DDBJ whole genome shotgun (WGS) entry which is preliminary data.</text>
</comment>
<dbReference type="EMBL" id="MCGO01000025">
    <property type="protein sequence ID" value="ORY43469.1"/>
    <property type="molecule type" value="Genomic_DNA"/>
</dbReference>
<accession>A0A1Y2C8W7</accession>
<gene>
    <name evidence="3" type="ORF">BCR33DRAFT_766648</name>
</gene>
<evidence type="ECO:0000313" key="4">
    <source>
        <dbReference type="Proteomes" id="UP000193642"/>
    </source>
</evidence>
<dbReference type="OrthoDB" id="2156735at2759"/>
<sequence>MISFAILASVSTVFAAYTAGKFSFNATASSSNVTTVCISGPVSVNQYIGFGIPASPSNPIMAGADLTLVFASSTNVPSLITGSGNGNPGLTVQATTAKINTGLSSYSNGVLIVCVDRPTSAWLTNSPSSFLWSTGQVSGGVAQQHAPTDRGSLTNVNLFSTPSVATAVTQNPVTLAATTGSKTSKGAPSPHLSFLPALALFKIVFFA</sequence>
<evidence type="ECO:0000256" key="1">
    <source>
        <dbReference type="SAM" id="SignalP"/>
    </source>
</evidence>
<keyword evidence="4" id="KW-1185">Reference proteome</keyword>
<dbReference type="InterPro" id="IPR005018">
    <property type="entry name" value="DOMON_domain"/>
</dbReference>
<dbReference type="PROSITE" id="PS50836">
    <property type="entry name" value="DOMON"/>
    <property type="match status" value="1"/>
</dbReference>
<feature type="chain" id="PRO_5013345073" description="DOMON domain-containing protein" evidence="1">
    <location>
        <begin position="16"/>
        <end position="207"/>
    </location>
</feature>
<feature type="signal peptide" evidence="1">
    <location>
        <begin position="1"/>
        <end position="15"/>
    </location>
</feature>
<name>A0A1Y2C8W7_9FUNG</name>
<dbReference type="AlphaFoldDB" id="A0A1Y2C8W7"/>
<protein>
    <recommendedName>
        <fullName evidence="2">DOMON domain-containing protein</fullName>
    </recommendedName>
</protein>
<reference evidence="3 4" key="1">
    <citation type="submission" date="2016-07" db="EMBL/GenBank/DDBJ databases">
        <title>Pervasive Adenine N6-methylation of Active Genes in Fungi.</title>
        <authorList>
            <consortium name="DOE Joint Genome Institute"/>
            <person name="Mondo S.J."/>
            <person name="Dannebaum R.O."/>
            <person name="Kuo R.C."/>
            <person name="Labutti K."/>
            <person name="Haridas S."/>
            <person name="Kuo A."/>
            <person name="Salamov A."/>
            <person name="Ahrendt S.R."/>
            <person name="Lipzen A."/>
            <person name="Sullivan W."/>
            <person name="Andreopoulos W.B."/>
            <person name="Clum A."/>
            <person name="Lindquist E."/>
            <person name="Daum C."/>
            <person name="Ramamoorthy G.K."/>
            <person name="Gryganskyi A."/>
            <person name="Culley D."/>
            <person name="Magnuson J.K."/>
            <person name="James T.Y."/>
            <person name="O'Malley M.A."/>
            <person name="Stajich J.E."/>
            <person name="Spatafora J.W."/>
            <person name="Visel A."/>
            <person name="Grigoriev I.V."/>
        </authorList>
    </citation>
    <scope>NUCLEOTIDE SEQUENCE [LARGE SCALE GENOMIC DNA]</scope>
    <source>
        <strain evidence="3 4">JEL800</strain>
    </source>
</reference>
<keyword evidence="1" id="KW-0732">Signal</keyword>
<proteinExistence type="predicted"/>
<dbReference type="Proteomes" id="UP000193642">
    <property type="component" value="Unassembled WGS sequence"/>
</dbReference>
<evidence type="ECO:0000313" key="3">
    <source>
        <dbReference type="EMBL" id="ORY43469.1"/>
    </source>
</evidence>
<evidence type="ECO:0000259" key="2">
    <source>
        <dbReference type="PROSITE" id="PS50836"/>
    </source>
</evidence>